<comment type="pathway">
    <text evidence="4 5">Cofactor biosynthesis; NAD(+) biosynthesis; quinolinate from L-kynurenine: step 2/3.</text>
</comment>
<dbReference type="STRING" id="1168221.R7Z0T4"/>
<evidence type="ECO:0000259" key="7">
    <source>
        <dbReference type="Pfam" id="PF00266"/>
    </source>
</evidence>
<dbReference type="UniPathway" id="UPA00334">
    <property type="reaction ID" value="UER00455"/>
</dbReference>
<dbReference type="GO" id="GO:0030429">
    <property type="term" value="F:kynureninase activity"/>
    <property type="evidence" value="ECO:0007669"/>
    <property type="project" value="UniProtKB-UniRule"/>
</dbReference>
<dbReference type="OMA" id="LPGWNSH"/>
<feature type="region of interest" description="Disordered" evidence="6">
    <location>
        <begin position="485"/>
        <end position="514"/>
    </location>
</feature>
<dbReference type="EMBL" id="JH767590">
    <property type="protein sequence ID" value="EON67772.1"/>
    <property type="molecule type" value="Genomic_DNA"/>
</dbReference>
<dbReference type="GO" id="GO:0030170">
    <property type="term" value="F:pyridoxal phosphate binding"/>
    <property type="evidence" value="ECO:0007669"/>
    <property type="project" value="UniProtKB-UniRule"/>
</dbReference>
<feature type="binding site" evidence="4">
    <location>
        <position position="139"/>
    </location>
    <ligand>
        <name>pyridoxal 5'-phosphate</name>
        <dbReference type="ChEBI" id="CHEBI:597326"/>
    </ligand>
</feature>
<feature type="binding site" evidence="4">
    <location>
        <position position="354"/>
    </location>
    <ligand>
        <name>pyridoxal 5'-phosphate</name>
        <dbReference type="ChEBI" id="CHEBI:597326"/>
    </ligand>
</feature>
<dbReference type="GO" id="GO:0034354">
    <property type="term" value="P:'de novo' NAD+ biosynthetic process from L-tryptophan"/>
    <property type="evidence" value="ECO:0007669"/>
    <property type="project" value="UniProtKB-UniRule"/>
</dbReference>
<dbReference type="eggNOG" id="KOG3846">
    <property type="taxonomic scope" value="Eukaryota"/>
</dbReference>
<evidence type="ECO:0000256" key="5">
    <source>
        <dbReference type="PIRNR" id="PIRNR038800"/>
    </source>
</evidence>
<feature type="binding site" evidence="4">
    <location>
        <begin position="167"/>
        <end position="170"/>
    </location>
    <ligand>
        <name>pyridoxal 5'-phosphate</name>
        <dbReference type="ChEBI" id="CHEBI:597326"/>
    </ligand>
</feature>
<evidence type="ECO:0000256" key="4">
    <source>
        <dbReference type="HAMAP-Rule" id="MF_03017"/>
    </source>
</evidence>
<comment type="catalytic activity">
    <reaction evidence="4 5">
        <text>L-kynurenine + H2O = anthranilate + L-alanine + H(+)</text>
        <dbReference type="Rhea" id="RHEA:16813"/>
        <dbReference type="ChEBI" id="CHEBI:15377"/>
        <dbReference type="ChEBI" id="CHEBI:15378"/>
        <dbReference type="ChEBI" id="CHEBI:16567"/>
        <dbReference type="ChEBI" id="CHEBI:57959"/>
        <dbReference type="ChEBI" id="CHEBI:57972"/>
        <dbReference type="EC" id="3.7.1.3"/>
    </reaction>
</comment>
<reference evidence="9" key="1">
    <citation type="submission" date="2012-06" db="EMBL/GenBank/DDBJ databases">
        <title>The genome sequence of Coniosporium apollinis CBS 100218.</title>
        <authorList>
            <consortium name="The Broad Institute Genome Sequencing Platform"/>
            <person name="Cuomo C."/>
            <person name="Gorbushina A."/>
            <person name="Noack S."/>
            <person name="Walker B."/>
            <person name="Young S.K."/>
            <person name="Zeng Q."/>
            <person name="Gargeya S."/>
            <person name="Fitzgerald M."/>
            <person name="Haas B."/>
            <person name="Abouelleil A."/>
            <person name="Alvarado L."/>
            <person name="Arachchi H.M."/>
            <person name="Berlin A.M."/>
            <person name="Chapman S.B."/>
            <person name="Goldberg J."/>
            <person name="Griggs A."/>
            <person name="Gujja S."/>
            <person name="Hansen M."/>
            <person name="Howarth C."/>
            <person name="Imamovic A."/>
            <person name="Larimer J."/>
            <person name="McCowan C."/>
            <person name="Montmayeur A."/>
            <person name="Murphy C."/>
            <person name="Neiman D."/>
            <person name="Pearson M."/>
            <person name="Priest M."/>
            <person name="Roberts A."/>
            <person name="Saif S."/>
            <person name="Shea T."/>
            <person name="Sisk P."/>
            <person name="Sykes S."/>
            <person name="Wortman J."/>
            <person name="Nusbaum C."/>
            <person name="Birren B."/>
        </authorList>
    </citation>
    <scope>NUCLEOTIDE SEQUENCE [LARGE SCALE GENOMIC DNA]</scope>
    <source>
        <strain evidence="9">CBS 100218</strain>
    </source>
</reference>
<proteinExistence type="inferred from homology"/>
<comment type="function">
    <text evidence="4 5">Catalyzes the cleavage of L-kynurenine (L-Kyn) and L-3-hydroxykynurenine (L-3OHKyn) into anthranilic acid (AA) and 3-hydroxyanthranilic acid (3-OHAA), respectively.</text>
</comment>
<feature type="binding site" evidence="4">
    <location>
        <position position="256"/>
    </location>
    <ligand>
        <name>pyridoxal 5'-phosphate</name>
        <dbReference type="ChEBI" id="CHEBI:597326"/>
    </ligand>
</feature>
<sequence>MSPSKSLPFKEDAGAFTLDYAQSLDAEDPLRHLRDEFHIPTKADLKRKKLEPDDEDENPEALEPCTYLCGNSLGLQPKRTFDYIYKYLSTWATKGVYGHFKELEDSMSPPWVHMDDAVKEQTAKIVGALPSEVAVMETLTVNLHLLMASFYRPTKERYKIIIESKAFPSDHYAALSQLAHHGHPPSGLICITPPPPTSTPLLTTAHILSTIEAHASTTALILLPGIQFYTGQLLDIATITAFAHKHSITIGWDLAHAAGNVPLQLHDWDVDFAAWCNYKYMNSGPGTIGGLFVHERHGRVDAPSEDRQGGNEEGEAGSYTPRLSGWWGSDKASRFRMENRFVPMPGAAGWQVSNPSAIDMTSVLASLSVFGMADMQALRGKSLKLTGYLERLLLEMPWEGEKEAGARPYTIITPSNEAERGAQLSVRLEEGLLERVMEVLEDEGVVVDERKPNVVRVAPAPLYNSFEDVWRFVRVFQGACRDAQERKMSNGENEGGRSLMVDGGKDRGGWEEIK</sequence>
<feature type="binding site" evidence="4">
    <location>
        <position position="278"/>
    </location>
    <ligand>
        <name>pyridoxal 5'-phosphate</name>
        <dbReference type="ChEBI" id="CHEBI:597326"/>
    </ligand>
</feature>
<feature type="binding site" evidence="4">
    <location>
        <position position="326"/>
    </location>
    <ligand>
        <name>pyridoxal 5'-phosphate</name>
        <dbReference type="ChEBI" id="CHEBI:597326"/>
    </ligand>
</feature>
<dbReference type="Pfam" id="PF00266">
    <property type="entry name" value="Aminotran_5"/>
    <property type="match status" value="1"/>
</dbReference>
<evidence type="ECO:0000256" key="2">
    <source>
        <dbReference type="ARBA" id="ARBA00022801"/>
    </source>
</evidence>
<comment type="cofactor">
    <cofactor evidence="4 5">
        <name>pyridoxal 5'-phosphate</name>
        <dbReference type="ChEBI" id="CHEBI:597326"/>
    </cofactor>
</comment>
<dbReference type="RefSeq" id="XP_007783089.1">
    <property type="nucleotide sequence ID" value="XM_007784899.1"/>
</dbReference>
<feature type="modified residue" description="N6-(pyridoxal phosphate)lysine" evidence="4">
    <location>
        <position position="279"/>
    </location>
</feature>
<dbReference type="GeneID" id="19904338"/>
<dbReference type="InterPro" id="IPR010111">
    <property type="entry name" value="Kynureninase"/>
</dbReference>
<evidence type="ECO:0000256" key="3">
    <source>
        <dbReference type="ARBA" id="ARBA00022898"/>
    </source>
</evidence>
<accession>R7Z0T4</accession>
<dbReference type="InterPro" id="IPR015424">
    <property type="entry name" value="PyrdxlP-dep_Trfase"/>
</dbReference>
<dbReference type="AlphaFoldDB" id="R7Z0T4"/>
<dbReference type="Pfam" id="PF22580">
    <property type="entry name" value="KYNU_C"/>
    <property type="match status" value="1"/>
</dbReference>
<dbReference type="HAMAP" id="MF_01970">
    <property type="entry name" value="Kynureninase"/>
    <property type="match status" value="1"/>
</dbReference>
<dbReference type="FunFam" id="3.40.640.10:FF:000031">
    <property type="entry name" value="Kynureninase"/>
    <property type="match status" value="1"/>
</dbReference>
<feature type="compositionally biased region" description="Basic and acidic residues" evidence="6">
    <location>
        <begin position="503"/>
        <end position="514"/>
    </location>
</feature>
<dbReference type="GO" id="GO:0043420">
    <property type="term" value="P:anthranilate metabolic process"/>
    <property type="evidence" value="ECO:0007669"/>
    <property type="project" value="UniProtKB-UniRule"/>
</dbReference>
<dbReference type="GO" id="GO:0097053">
    <property type="term" value="P:L-kynurenine catabolic process"/>
    <property type="evidence" value="ECO:0007669"/>
    <property type="project" value="UniProtKB-UniRule"/>
</dbReference>
<dbReference type="Gene3D" id="3.40.640.10">
    <property type="entry name" value="Type I PLP-dependent aspartate aminotransferase-like (Major domain)"/>
    <property type="match status" value="1"/>
</dbReference>
<evidence type="ECO:0000256" key="1">
    <source>
        <dbReference type="ARBA" id="ARBA00022642"/>
    </source>
</evidence>
<dbReference type="InterPro" id="IPR015421">
    <property type="entry name" value="PyrdxlP-dep_Trfase_major"/>
</dbReference>
<comment type="pathway">
    <text evidence="4 5">Amino-acid degradation; L-kynurenine degradation; L-alanine and anthranilate from L-kynurenine: step 1/1.</text>
</comment>
<keyword evidence="9" id="KW-1185">Reference proteome</keyword>
<dbReference type="GO" id="GO:0019441">
    <property type="term" value="P:L-tryptophan catabolic process to kynurenine"/>
    <property type="evidence" value="ECO:0007669"/>
    <property type="project" value="TreeGrafter"/>
</dbReference>
<dbReference type="GO" id="GO:0005737">
    <property type="term" value="C:cytoplasm"/>
    <property type="evidence" value="ECO:0007669"/>
    <property type="project" value="UniProtKB-SubCell"/>
</dbReference>
<comment type="catalytic activity">
    <reaction evidence="5">
        <text>3-hydroxy-L-kynurenine + H2O = 3-hydroxyanthranilate + L-alanine + H(+)</text>
        <dbReference type="Rhea" id="RHEA:25143"/>
        <dbReference type="ChEBI" id="CHEBI:15377"/>
        <dbReference type="ChEBI" id="CHEBI:15378"/>
        <dbReference type="ChEBI" id="CHEBI:36559"/>
        <dbReference type="ChEBI" id="CHEBI:57972"/>
        <dbReference type="ChEBI" id="CHEBI:58125"/>
        <dbReference type="EC" id="3.7.1.3"/>
    </reaction>
</comment>
<comment type="subcellular location">
    <subcellularLocation>
        <location evidence="4 5">Cytoplasm</location>
    </subcellularLocation>
</comment>
<dbReference type="NCBIfam" id="TIGR01814">
    <property type="entry name" value="kynureninase"/>
    <property type="match status" value="1"/>
</dbReference>
<dbReference type="HOGENOM" id="CLU_003433_4_0_1"/>
<dbReference type="PANTHER" id="PTHR14084">
    <property type="entry name" value="KYNURENINASE"/>
    <property type="match status" value="1"/>
</dbReference>
<evidence type="ECO:0000313" key="8">
    <source>
        <dbReference type="EMBL" id="EON67772.1"/>
    </source>
</evidence>
<dbReference type="PIRSF" id="PIRSF038800">
    <property type="entry name" value="KYNU"/>
    <property type="match status" value="1"/>
</dbReference>
<dbReference type="PANTHER" id="PTHR14084:SF0">
    <property type="entry name" value="KYNURENINASE"/>
    <property type="match status" value="1"/>
</dbReference>
<feature type="binding site" evidence="4">
    <location>
        <position position="140"/>
    </location>
    <ligand>
        <name>pyridoxal 5'-phosphate</name>
        <dbReference type="ChEBI" id="CHEBI:597326"/>
    </ligand>
</feature>
<keyword evidence="2 4" id="KW-0378">Hydrolase</keyword>
<gene>
    <name evidence="4" type="primary">BNA5</name>
    <name evidence="8" type="ORF">W97_07027</name>
</gene>
<comment type="caution">
    <text evidence="4">Lacks conserved residue(s) required for the propagation of feature annotation.</text>
</comment>
<evidence type="ECO:0000256" key="6">
    <source>
        <dbReference type="SAM" id="MobiDB-lite"/>
    </source>
</evidence>
<comment type="subunit">
    <text evidence="4 5">Homodimer.</text>
</comment>
<dbReference type="InterPro" id="IPR015422">
    <property type="entry name" value="PyrdxlP-dep_Trfase_small"/>
</dbReference>
<dbReference type="UniPathway" id="UPA00253">
    <property type="reaction ID" value="UER00329"/>
</dbReference>
<comment type="similarity">
    <text evidence="4 5">Belongs to the kynureninase family.</text>
</comment>
<dbReference type="SUPFAM" id="SSF53383">
    <property type="entry name" value="PLP-dependent transferases"/>
    <property type="match status" value="1"/>
</dbReference>
<dbReference type="OrthoDB" id="5978656at2759"/>
<dbReference type="Proteomes" id="UP000016924">
    <property type="component" value="Unassembled WGS sequence"/>
</dbReference>
<organism evidence="8 9">
    <name type="scientific">Coniosporium apollinis (strain CBS 100218)</name>
    <name type="common">Rock-inhabiting black yeast</name>
    <dbReference type="NCBI Taxonomy" id="1168221"/>
    <lineage>
        <taxon>Eukaryota</taxon>
        <taxon>Fungi</taxon>
        <taxon>Dikarya</taxon>
        <taxon>Ascomycota</taxon>
        <taxon>Pezizomycotina</taxon>
        <taxon>Dothideomycetes</taxon>
        <taxon>Dothideomycetes incertae sedis</taxon>
        <taxon>Coniosporium</taxon>
    </lineage>
</organism>
<feature type="domain" description="Aminotransferase class V" evidence="7">
    <location>
        <begin position="116"/>
        <end position="296"/>
    </location>
</feature>
<dbReference type="Gene3D" id="3.90.1150.10">
    <property type="entry name" value="Aspartate Aminotransferase, domain 1"/>
    <property type="match status" value="1"/>
</dbReference>
<dbReference type="InterPro" id="IPR000192">
    <property type="entry name" value="Aminotrans_V_dom"/>
</dbReference>
<feature type="compositionally biased region" description="Basic and acidic residues" evidence="6">
    <location>
        <begin position="300"/>
        <end position="310"/>
    </location>
</feature>
<feature type="binding site" evidence="4">
    <location>
        <position position="253"/>
    </location>
    <ligand>
        <name>pyridoxal 5'-phosphate</name>
        <dbReference type="ChEBI" id="CHEBI:597326"/>
    </ligand>
</feature>
<evidence type="ECO:0000313" key="9">
    <source>
        <dbReference type="Proteomes" id="UP000016924"/>
    </source>
</evidence>
<dbReference type="GO" id="GO:0019805">
    <property type="term" value="P:quinolinate biosynthetic process"/>
    <property type="evidence" value="ECO:0007669"/>
    <property type="project" value="UniProtKB-UniRule"/>
</dbReference>
<feature type="region of interest" description="Disordered" evidence="6">
    <location>
        <begin position="300"/>
        <end position="320"/>
    </location>
</feature>
<keyword evidence="4 5" id="KW-0963">Cytoplasm</keyword>
<protein>
    <recommendedName>
        <fullName evidence="4 5">Kynureninase</fullName>
        <ecNumber evidence="4 5">3.7.1.3</ecNumber>
    </recommendedName>
    <alternativeName>
        <fullName evidence="4">Biosynthesis of nicotinic acid protein 5</fullName>
    </alternativeName>
    <alternativeName>
        <fullName evidence="4">L-kynurenine hydrolase</fullName>
    </alternativeName>
</protein>
<keyword evidence="1 4" id="KW-0662">Pyridine nucleotide biosynthesis</keyword>
<name>R7Z0T4_CONA1</name>
<dbReference type="EC" id="3.7.1.3" evidence="4 5"/>
<keyword evidence="3 4" id="KW-0663">Pyridoxal phosphate</keyword>